<dbReference type="GO" id="GO:0007052">
    <property type="term" value="P:mitotic spindle organization"/>
    <property type="evidence" value="ECO:0007669"/>
    <property type="project" value="TreeGrafter"/>
</dbReference>
<evidence type="ECO:0000256" key="1">
    <source>
        <dbReference type="SAM" id="MobiDB-lite"/>
    </source>
</evidence>
<reference evidence="3" key="2">
    <citation type="submission" date="2025-09" db="UniProtKB">
        <authorList>
            <consortium name="Ensembl"/>
        </authorList>
    </citation>
    <scope>IDENTIFICATION</scope>
</reference>
<proteinExistence type="predicted"/>
<dbReference type="SMART" id="SM00220">
    <property type="entry name" value="S_TKc"/>
    <property type="match status" value="1"/>
</dbReference>
<dbReference type="PANTHER" id="PTHR24345:SF43">
    <property type="entry name" value="INACTIVE SERINE_THREONINE-PROTEIN KINASE PLK5"/>
    <property type="match status" value="1"/>
</dbReference>
<dbReference type="GO" id="GO:0005524">
    <property type="term" value="F:ATP binding"/>
    <property type="evidence" value="ECO:0007669"/>
    <property type="project" value="InterPro"/>
</dbReference>
<organism evidence="3 4">
    <name type="scientific">Apteryx owenii</name>
    <name type="common">Little spotted kiwi</name>
    <dbReference type="NCBI Taxonomy" id="8824"/>
    <lineage>
        <taxon>Eukaryota</taxon>
        <taxon>Metazoa</taxon>
        <taxon>Chordata</taxon>
        <taxon>Craniata</taxon>
        <taxon>Vertebrata</taxon>
        <taxon>Euteleostomi</taxon>
        <taxon>Archelosauria</taxon>
        <taxon>Archosauria</taxon>
        <taxon>Dinosauria</taxon>
        <taxon>Saurischia</taxon>
        <taxon>Theropoda</taxon>
        <taxon>Coelurosauria</taxon>
        <taxon>Aves</taxon>
        <taxon>Palaeognathae</taxon>
        <taxon>Apterygiformes</taxon>
        <taxon>Apterygidae</taxon>
        <taxon>Apteryx</taxon>
    </lineage>
</organism>
<reference evidence="3" key="1">
    <citation type="submission" date="2025-08" db="UniProtKB">
        <authorList>
            <consortium name="Ensembl"/>
        </authorList>
    </citation>
    <scope>IDENTIFICATION</scope>
</reference>
<dbReference type="Proteomes" id="UP000694424">
    <property type="component" value="Unplaced"/>
</dbReference>
<dbReference type="GO" id="GO:0005634">
    <property type="term" value="C:nucleus"/>
    <property type="evidence" value="ECO:0007669"/>
    <property type="project" value="TreeGrafter"/>
</dbReference>
<evidence type="ECO:0000259" key="2">
    <source>
        <dbReference type="PROSITE" id="PS50011"/>
    </source>
</evidence>
<accession>A0A8B9Q3D0</accession>
<evidence type="ECO:0000313" key="4">
    <source>
        <dbReference type="Proteomes" id="UP000694424"/>
    </source>
</evidence>
<feature type="region of interest" description="Disordered" evidence="1">
    <location>
        <begin position="1"/>
        <end position="47"/>
    </location>
</feature>
<keyword evidence="4" id="KW-1185">Reference proteome</keyword>
<dbReference type="PANTHER" id="PTHR24345">
    <property type="entry name" value="SERINE/THREONINE-PROTEIN KINASE PLK"/>
    <property type="match status" value="1"/>
</dbReference>
<dbReference type="GO" id="GO:0005813">
    <property type="term" value="C:centrosome"/>
    <property type="evidence" value="ECO:0007669"/>
    <property type="project" value="TreeGrafter"/>
</dbReference>
<dbReference type="SUPFAM" id="SSF56112">
    <property type="entry name" value="Protein kinase-like (PK-like)"/>
    <property type="match status" value="1"/>
</dbReference>
<name>A0A8B9Q3D0_APTOW</name>
<dbReference type="Pfam" id="PF00069">
    <property type="entry name" value="Pkinase"/>
    <property type="match status" value="1"/>
</dbReference>
<dbReference type="Gene3D" id="1.10.510.10">
    <property type="entry name" value="Transferase(Phosphotransferase) domain 1"/>
    <property type="match status" value="1"/>
</dbReference>
<dbReference type="Ensembl" id="ENSAOWT00000023623.1">
    <property type="protein sequence ID" value="ENSAOWP00000020854.1"/>
    <property type="gene ID" value="ENSAOWG00000014107.1"/>
</dbReference>
<dbReference type="GO" id="GO:0004674">
    <property type="term" value="F:protein serine/threonine kinase activity"/>
    <property type="evidence" value="ECO:0007669"/>
    <property type="project" value="TreeGrafter"/>
</dbReference>
<dbReference type="AlphaFoldDB" id="A0A8B9Q3D0"/>
<dbReference type="PROSITE" id="PS50011">
    <property type="entry name" value="PROTEIN_KINASE_DOM"/>
    <property type="match status" value="1"/>
</dbReference>
<dbReference type="InterPro" id="IPR000719">
    <property type="entry name" value="Prot_kinase_dom"/>
</dbReference>
<evidence type="ECO:0000313" key="3">
    <source>
        <dbReference type="Ensembl" id="ENSAOWP00000020854.1"/>
    </source>
</evidence>
<protein>
    <recommendedName>
        <fullName evidence="2">Protein kinase domain-containing protein</fullName>
    </recommendedName>
</protein>
<feature type="domain" description="Protein kinase" evidence="2">
    <location>
        <begin position="41"/>
        <end position="202"/>
    </location>
</feature>
<dbReference type="InterPro" id="IPR011009">
    <property type="entry name" value="Kinase-like_dom_sf"/>
</dbReference>
<dbReference type="GO" id="GO:0005737">
    <property type="term" value="C:cytoplasm"/>
    <property type="evidence" value="ECO:0007669"/>
    <property type="project" value="TreeGrafter"/>
</dbReference>
<dbReference type="GO" id="GO:0000776">
    <property type="term" value="C:kinetochore"/>
    <property type="evidence" value="ECO:0007669"/>
    <property type="project" value="TreeGrafter"/>
</dbReference>
<dbReference type="GO" id="GO:0000922">
    <property type="term" value="C:spindle pole"/>
    <property type="evidence" value="ECO:0007669"/>
    <property type="project" value="TreeGrafter"/>
</dbReference>
<sequence>GPAAARTGQVPWAPPPPHGKGTWPRARTPGSSLHLPLARHSPRSDSRVGGAFGRCYELTDVSSGKVYAVKIIPQARLAELGNRQQMELHGCLRHRHVVGFHGHFADRSNVYVVLEYCGRRSLADILRARGTLTEPEVRYYLRQVVSGLRYLHGQGVVHRDLKPSHLFCGQNSKSTLGHKTSRALWEVSFLNKRDFKTMIQAW</sequence>
<dbReference type="Gene3D" id="3.30.200.20">
    <property type="entry name" value="Phosphorylase Kinase, domain 1"/>
    <property type="match status" value="1"/>
</dbReference>